<keyword evidence="5" id="KW-1185">Reference proteome</keyword>
<dbReference type="InterPro" id="IPR003782">
    <property type="entry name" value="SCO1/SenC"/>
</dbReference>
<name>A0ABZ3H7E8_9BACT</name>
<evidence type="ECO:0000259" key="3">
    <source>
        <dbReference type="PROSITE" id="PS51352"/>
    </source>
</evidence>
<dbReference type="RefSeq" id="WP_345972193.1">
    <property type="nucleotide sequence ID" value="NZ_CP147920.1"/>
</dbReference>
<sequence>MVQRLILILFPILLAAVAYFFVIPAVERSHYAFTLESADGPVSLSDFRGKKAVAVYFGYTYCPDICPTTFSNLTGAMKLLPPEAAEEMQVIFVSVDTNRDTPKSLKEYVEYFYPTYIGVTGTKEEIDEVVSRFDGTEYTILEGGSKAMGYTVGHTSYVYFFDKQGNFSSRLNHSIDPRETLTHMEKALGISH</sequence>
<dbReference type="PANTHER" id="PTHR12151">
    <property type="entry name" value="ELECTRON TRANSPORT PROTIN SCO1/SENC FAMILY MEMBER"/>
    <property type="match status" value="1"/>
</dbReference>
<accession>A0ABZ3H7E8</accession>
<dbReference type="PROSITE" id="PS51352">
    <property type="entry name" value="THIOREDOXIN_2"/>
    <property type="match status" value="1"/>
</dbReference>
<feature type="domain" description="Thioredoxin" evidence="3">
    <location>
        <begin position="24"/>
        <end position="189"/>
    </location>
</feature>
<dbReference type="InterPro" id="IPR013766">
    <property type="entry name" value="Thioredoxin_domain"/>
</dbReference>
<gene>
    <name evidence="4" type="ORF">WCY31_09440</name>
</gene>
<comment type="similarity">
    <text evidence="1">Belongs to the SCO1/2 family.</text>
</comment>
<keyword evidence="2" id="KW-0186">Copper</keyword>
<dbReference type="Proteomes" id="UP001447842">
    <property type="component" value="Chromosome"/>
</dbReference>
<evidence type="ECO:0000256" key="2">
    <source>
        <dbReference type="ARBA" id="ARBA00023008"/>
    </source>
</evidence>
<proteinExistence type="inferred from homology"/>
<dbReference type="PANTHER" id="PTHR12151:SF25">
    <property type="entry name" value="LINALOOL DEHYDRATASE_ISOMERASE DOMAIN-CONTAINING PROTEIN"/>
    <property type="match status" value="1"/>
</dbReference>
<dbReference type="EMBL" id="CP147920">
    <property type="protein sequence ID" value="XAU14471.1"/>
    <property type="molecule type" value="Genomic_DNA"/>
</dbReference>
<dbReference type="Gene3D" id="3.40.30.10">
    <property type="entry name" value="Glutaredoxin"/>
    <property type="match status" value="1"/>
</dbReference>
<reference evidence="4 5" key="1">
    <citation type="submission" date="2024-03" db="EMBL/GenBank/DDBJ databases">
        <title>Sulfurimonas sp. HSL3-1.</title>
        <authorList>
            <person name="Wang S."/>
        </authorList>
    </citation>
    <scope>NUCLEOTIDE SEQUENCE [LARGE SCALE GENOMIC DNA]</scope>
    <source>
        <strain evidence="4 5">HSL3-1</strain>
    </source>
</reference>
<dbReference type="SUPFAM" id="SSF52833">
    <property type="entry name" value="Thioredoxin-like"/>
    <property type="match status" value="1"/>
</dbReference>
<evidence type="ECO:0000313" key="4">
    <source>
        <dbReference type="EMBL" id="XAU14471.1"/>
    </source>
</evidence>
<evidence type="ECO:0000256" key="1">
    <source>
        <dbReference type="ARBA" id="ARBA00010996"/>
    </source>
</evidence>
<dbReference type="CDD" id="cd02968">
    <property type="entry name" value="SCO"/>
    <property type="match status" value="1"/>
</dbReference>
<evidence type="ECO:0000313" key="5">
    <source>
        <dbReference type="Proteomes" id="UP001447842"/>
    </source>
</evidence>
<protein>
    <submittedName>
        <fullName evidence="4">SCO family protein</fullName>
    </submittedName>
</protein>
<dbReference type="Pfam" id="PF02630">
    <property type="entry name" value="SCO1-SenC"/>
    <property type="match status" value="1"/>
</dbReference>
<dbReference type="InterPro" id="IPR036249">
    <property type="entry name" value="Thioredoxin-like_sf"/>
</dbReference>
<organism evidence="4 5">
    <name type="scientific">Sulfurimonas diazotrophicus</name>
    <dbReference type="NCBI Taxonomy" id="3131939"/>
    <lineage>
        <taxon>Bacteria</taxon>
        <taxon>Pseudomonadati</taxon>
        <taxon>Campylobacterota</taxon>
        <taxon>Epsilonproteobacteria</taxon>
        <taxon>Campylobacterales</taxon>
        <taxon>Sulfurimonadaceae</taxon>
        <taxon>Sulfurimonas</taxon>
    </lineage>
</organism>